<dbReference type="Gene3D" id="1.20.5.110">
    <property type="match status" value="1"/>
</dbReference>
<dbReference type="InParanoid" id="D8M5A3"/>
<dbReference type="AlphaFoldDB" id="D8M5A3"/>
<accession>D8M5A3</accession>
<evidence type="ECO:0000313" key="3">
    <source>
        <dbReference type="Proteomes" id="UP000008312"/>
    </source>
</evidence>
<organism evidence="2">
    <name type="scientific">Blastocystis hominis</name>
    <dbReference type="NCBI Taxonomy" id="12968"/>
    <lineage>
        <taxon>Eukaryota</taxon>
        <taxon>Sar</taxon>
        <taxon>Stramenopiles</taxon>
        <taxon>Bigyra</taxon>
        <taxon>Opalozoa</taxon>
        <taxon>Opalinata</taxon>
        <taxon>Blastocystidae</taxon>
        <taxon>Blastocystis</taxon>
    </lineage>
</organism>
<dbReference type="Proteomes" id="UP000008312">
    <property type="component" value="Unassembled WGS sequence"/>
</dbReference>
<proteinExistence type="predicted"/>
<dbReference type="PROSITE" id="PS50192">
    <property type="entry name" value="T_SNARE"/>
    <property type="match status" value="1"/>
</dbReference>
<sequence>MQMIQSSMKELQQLFFDLALLVDDQGEMIDSIQVNVH</sequence>
<dbReference type="InterPro" id="IPR010989">
    <property type="entry name" value="SNARE"/>
</dbReference>
<dbReference type="RefSeq" id="XP_012897290.1">
    <property type="nucleotide sequence ID" value="XM_013041836.1"/>
</dbReference>
<dbReference type="InterPro" id="IPR000727">
    <property type="entry name" value="T_SNARE_dom"/>
</dbReference>
<protein>
    <recommendedName>
        <fullName evidence="1">t-SNARE coiled-coil homology domain-containing protein</fullName>
    </recommendedName>
</protein>
<feature type="domain" description="T-SNARE coiled-coil homology" evidence="1">
    <location>
        <begin position="1"/>
        <end position="37"/>
    </location>
</feature>
<keyword evidence="3" id="KW-1185">Reference proteome</keyword>
<name>D8M5A3_BLAHO</name>
<dbReference type="SUPFAM" id="SSF47661">
    <property type="entry name" value="t-snare proteins"/>
    <property type="match status" value="1"/>
</dbReference>
<dbReference type="GO" id="GO:0016020">
    <property type="term" value="C:membrane"/>
    <property type="evidence" value="ECO:0007669"/>
    <property type="project" value="InterPro"/>
</dbReference>
<dbReference type="EMBL" id="FN668657">
    <property type="protein sequence ID" value="CBK23242.2"/>
    <property type="molecule type" value="Genomic_DNA"/>
</dbReference>
<dbReference type="GO" id="GO:0016192">
    <property type="term" value="P:vesicle-mediated transport"/>
    <property type="evidence" value="ECO:0007669"/>
    <property type="project" value="InterPro"/>
</dbReference>
<evidence type="ECO:0000259" key="1">
    <source>
        <dbReference type="PROSITE" id="PS50192"/>
    </source>
</evidence>
<reference evidence="2" key="1">
    <citation type="submission" date="2010-02" db="EMBL/GenBank/DDBJ databases">
        <title>Sequencing and annotation of the Blastocystis hominis genome.</title>
        <authorList>
            <person name="Wincker P."/>
        </authorList>
    </citation>
    <scope>NUCLEOTIDE SEQUENCE</scope>
    <source>
        <strain evidence="2">Singapore isolate B</strain>
    </source>
</reference>
<gene>
    <name evidence="2" type="ORF">GSBLH_T00003145001</name>
</gene>
<dbReference type="OrthoDB" id="10255013at2759"/>
<evidence type="ECO:0000313" key="2">
    <source>
        <dbReference type="EMBL" id="CBK23242.2"/>
    </source>
</evidence>
<dbReference type="GeneID" id="24920261"/>